<sequence length="222" mass="22872">MGFLKSLFSGAGEIVGGVVGGAIELVGEATNSDFIKEVGTGVYHATSKTGEIVGNIANGAVDVIEGVVTSNERQVENGFDEILDTAADTVSNVGKGLVHVAETSINAIENLIDGDTDAAVEAGKNLAKVAAVGIFAVGVVDLVDGADGVVSAAEIDPAEGHEVPIVENTDVQLLENPNEHHVSPHWRTLPDGTEIWVDGDGDSSVNTNGGWTQSNPDYRISK</sequence>
<dbReference type="KEGG" id="asoc:CB4_01268"/>
<dbReference type="AlphaFoldDB" id="A0A0U4WEA4"/>
<proteinExistence type="predicted"/>
<name>A0A0U4WEA4_9BACL</name>
<protein>
    <submittedName>
        <fullName evidence="2">Uncharacterized protein</fullName>
    </submittedName>
</protein>
<evidence type="ECO:0000256" key="1">
    <source>
        <dbReference type="SAM" id="MobiDB-lite"/>
    </source>
</evidence>
<reference evidence="2 3" key="1">
    <citation type="submission" date="2015-12" db="EMBL/GenBank/DDBJ databases">
        <title>Genome sequence of Aneurinibacillus soli.</title>
        <authorList>
            <person name="Lee J.S."/>
            <person name="Lee K.C."/>
            <person name="Kim K.K."/>
            <person name="Lee B.W."/>
        </authorList>
    </citation>
    <scope>NUCLEOTIDE SEQUENCE [LARGE SCALE GENOMIC DNA]</scope>
    <source>
        <strain evidence="2 3">CB4</strain>
    </source>
</reference>
<evidence type="ECO:0000313" key="3">
    <source>
        <dbReference type="Proteomes" id="UP000217696"/>
    </source>
</evidence>
<feature type="region of interest" description="Disordered" evidence="1">
    <location>
        <begin position="199"/>
        <end position="222"/>
    </location>
</feature>
<gene>
    <name evidence="2" type="ORF">CB4_01268</name>
</gene>
<accession>A0A0U4WEA4</accession>
<organism evidence="2 3">
    <name type="scientific">Aneurinibacillus soli</name>
    <dbReference type="NCBI Taxonomy" id="1500254"/>
    <lineage>
        <taxon>Bacteria</taxon>
        <taxon>Bacillati</taxon>
        <taxon>Bacillota</taxon>
        <taxon>Bacilli</taxon>
        <taxon>Bacillales</taxon>
        <taxon>Paenibacillaceae</taxon>
        <taxon>Aneurinibacillus group</taxon>
        <taxon>Aneurinibacillus</taxon>
    </lineage>
</organism>
<dbReference type="EMBL" id="AP017312">
    <property type="protein sequence ID" value="BAU27099.1"/>
    <property type="molecule type" value="Genomic_DNA"/>
</dbReference>
<feature type="compositionally biased region" description="Polar residues" evidence="1">
    <location>
        <begin position="203"/>
        <end position="216"/>
    </location>
</feature>
<evidence type="ECO:0000313" key="2">
    <source>
        <dbReference type="EMBL" id="BAU27099.1"/>
    </source>
</evidence>
<dbReference type="OrthoDB" id="2186822at2"/>
<keyword evidence="3" id="KW-1185">Reference proteome</keyword>
<dbReference type="Proteomes" id="UP000217696">
    <property type="component" value="Chromosome"/>
</dbReference>
<dbReference type="RefSeq" id="WP_096464163.1">
    <property type="nucleotide sequence ID" value="NZ_AP017312.1"/>
</dbReference>